<dbReference type="SUPFAM" id="SSF55874">
    <property type="entry name" value="ATPase domain of HSP90 chaperone/DNA topoisomerase II/histidine kinase"/>
    <property type="match status" value="1"/>
</dbReference>
<dbReference type="OrthoDB" id="9797578at2"/>
<comment type="caution">
    <text evidence="2">The sequence shown here is derived from an EMBL/GenBank/DDBJ whole genome shotgun (WGS) entry which is preliminary data.</text>
</comment>
<dbReference type="RefSeq" id="WP_117774799.1">
    <property type="nucleotide sequence ID" value="NZ_CAUGOG010000002.1"/>
</dbReference>
<dbReference type="EMBL" id="QSCR01000005">
    <property type="protein sequence ID" value="RGY19764.1"/>
    <property type="molecule type" value="Genomic_DNA"/>
</dbReference>
<evidence type="ECO:0000259" key="1">
    <source>
        <dbReference type="SMART" id="SM00387"/>
    </source>
</evidence>
<evidence type="ECO:0000313" key="3">
    <source>
        <dbReference type="Proteomes" id="UP000286063"/>
    </source>
</evidence>
<dbReference type="Pfam" id="PF13581">
    <property type="entry name" value="HATPase_c_2"/>
    <property type="match status" value="1"/>
</dbReference>
<feature type="domain" description="Histidine kinase/HSP90-like ATPase" evidence="1">
    <location>
        <begin position="34"/>
        <end position="141"/>
    </location>
</feature>
<dbReference type="Gene3D" id="3.30.565.10">
    <property type="entry name" value="Histidine kinase-like ATPase, C-terminal domain"/>
    <property type="match status" value="1"/>
</dbReference>
<name>A0A413IQZ8_9BACT</name>
<sequence length="142" mass="15305">MEFNYNIEGGNFSRAGTASSEVKKILKQLNVNPAVLKRIVVALYEAEVNVVAHAYEGTMQVSIDPTVITVVISDRGPGIPDIDLAMQEGYSTASPEVREMGFGAGMGLPNMQKNCDKLTIESKVNEGTKVTMTTFFLIATGD</sequence>
<protein>
    <submittedName>
        <fullName evidence="2">Anti-sigma regulatory factor</fullName>
    </submittedName>
</protein>
<proteinExistence type="predicted"/>
<dbReference type="Proteomes" id="UP000286063">
    <property type="component" value="Unassembled WGS sequence"/>
</dbReference>
<gene>
    <name evidence="2" type="ORF">DXA50_05270</name>
</gene>
<dbReference type="SMART" id="SM00387">
    <property type="entry name" value="HATPase_c"/>
    <property type="match status" value="1"/>
</dbReference>
<dbReference type="InterPro" id="IPR003594">
    <property type="entry name" value="HATPase_dom"/>
</dbReference>
<dbReference type="InterPro" id="IPR036890">
    <property type="entry name" value="HATPase_C_sf"/>
</dbReference>
<evidence type="ECO:0000313" key="2">
    <source>
        <dbReference type="EMBL" id="RGY19764.1"/>
    </source>
</evidence>
<dbReference type="AlphaFoldDB" id="A0A413IQZ8"/>
<organism evidence="2 3">
    <name type="scientific">Butyricimonas virosa</name>
    <dbReference type="NCBI Taxonomy" id="544645"/>
    <lineage>
        <taxon>Bacteria</taxon>
        <taxon>Pseudomonadati</taxon>
        <taxon>Bacteroidota</taxon>
        <taxon>Bacteroidia</taxon>
        <taxon>Bacteroidales</taxon>
        <taxon>Odoribacteraceae</taxon>
        <taxon>Butyricimonas</taxon>
    </lineage>
</organism>
<reference evidence="2 3" key="1">
    <citation type="submission" date="2018-08" db="EMBL/GenBank/DDBJ databases">
        <title>A genome reference for cultivated species of the human gut microbiota.</title>
        <authorList>
            <person name="Zou Y."/>
            <person name="Xue W."/>
            <person name="Luo G."/>
        </authorList>
    </citation>
    <scope>NUCLEOTIDE SEQUENCE [LARGE SCALE GENOMIC DNA]</scope>
    <source>
        <strain evidence="2 3">OF02-7</strain>
    </source>
</reference>
<accession>A0A413IQZ8</accession>